<dbReference type="Gene3D" id="3.30.565.10">
    <property type="entry name" value="Histidine kinase-like ATPase, C-terminal domain"/>
    <property type="match status" value="1"/>
</dbReference>
<proteinExistence type="predicted"/>
<evidence type="ECO:0000256" key="5">
    <source>
        <dbReference type="ARBA" id="ARBA00022777"/>
    </source>
</evidence>
<keyword evidence="5" id="KW-0418">Kinase</keyword>
<dbReference type="SUPFAM" id="SSF55874">
    <property type="entry name" value="ATPase domain of HSP90 chaperone/DNA topoisomerase II/histidine kinase"/>
    <property type="match status" value="1"/>
</dbReference>
<dbReference type="GO" id="GO:0000155">
    <property type="term" value="F:phosphorelay sensor kinase activity"/>
    <property type="evidence" value="ECO:0007669"/>
    <property type="project" value="InterPro"/>
</dbReference>
<dbReference type="Pfam" id="PF02518">
    <property type="entry name" value="HATPase_c"/>
    <property type="match status" value="1"/>
</dbReference>
<sequence length="223" mass="23510">MATPAGENTPMDSDRSKTRFLTAIGHDLRQPLQALLLYLAALDRRVKDEETRTILGKADQAAQSLACMIEGLIHLARIDAGKVETEFHSVDIQEIFDEMVATVPGATADATALAVRSDPALLRAIMQQLVSNADTHGGGKPHLSATSTDAGVEIQVRDDGPGIEAKDQARIFEEFTRLDGAPSTGLGIGLAIAAKLAALLSHKIEVRSALGEGATFVVHAAPA</sequence>
<evidence type="ECO:0000259" key="7">
    <source>
        <dbReference type="PROSITE" id="PS50109"/>
    </source>
</evidence>
<dbReference type="STRING" id="1759059.ATE48_05865"/>
<evidence type="ECO:0000256" key="4">
    <source>
        <dbReference type="ARBA" id="ARBA00022679"/>
    </source>
</evidence>
<evidence type="ECO:0000256" key="2">
    <source>
        <dbReference type="ARBA" id="ARBA00012438"/>
    </source>
</evidence>
<dbReference type="SMART" id="SM00387">
    <property type="entry name" value="HATPase_c"/>
    <property type="match status" value="1"/>
</dbReference>
<evidence type="ECO:0000256" key="1">
    <source>
        <dbReference type="ARBA" id="ARBA00000085"/>
    </source>
</evidence>
<dbReference type="OrthoDB" id="7178349at2"/>
<evidence type="ECO:0000256" key="3">
    <source>
        <dbReference type="ARBA" id="ARBA00022553"/>
    </source>
</evidence>
<dbReference type="PANTHER" id="PTHR43711">
    <property type="entry name" value="TWO-COMPONENT HISTIDINE KINASE"/>
    <property type="match status" value="1"/>
</dbReference>
<name>A0A1B1AG12_9PROT</name>
<dbReference type="InParanoid" id="A0A1B1AG12"/>
<dbReference type="PROSITE" id="PS50109">
    <property type="entry name" value="HIS_KIN"/>
    <property type="match status" value="1"/>
</dbReference>
<dbReference type="Pfam" id="PF00512">
    <property type="entry name" value="HisKA"/>
    <property type="match status" value="1"/>
</dbReference>
<gene>
    <name evidence="8" type="ORF">ATE48_05865</name>
</gene>
<dbReference type="Gene3D" id="1.10.287.130">
    <property type="match status" value="1"/>
</dbReference>
<dbReference type="CDD" id="cd00082">
    <property type="entry name" value="HisKA"/>
    <property type="match status" value="1"/>
</dbReference>
<keyword evidence="9" id="KW-1185">Reference proteome</keyword>
<dbReference type="InterPro" id="IPR005467">
    <property type="entry name" value="His_kinase_dom"/>
</dbReference>
<evidence type="ECO:0000313" key="8">
    <source>
        <dbReference type="EMBL" id="ANP45475.1"/>
    </source>
</evidence>
<dbReference type="InterPro" id="IPR036890">
    <property type="entry name" value="HATPase_C_sf"/>
</dbReference>
<comment type="catalytic activity">
    <reaction evidence="1">
        <text>ATP + protein L-histidine = ADP + protein N-phospho-L-histidine.</text>
        <dbReference type="EC" id="2.7.13.3"/>
    </reaction>
</comment>
<dbReference type="CDD" id="cd00075">
    <property type="entry name" value="HATPase"/>
    <property type="match status" value="1"/>
</dbReference>
<evidence type="ECO:0000313" key="9">
    <source>
        <dbReference type="Proteomes" id="UP000092498"/>
    </source>
</evidence>
<dbReference type="InterPro" id="IPR050736">
    <property type="entry name" value="Sensor_HK_Regulatory"/>
</dbReference>
<dbReference type="InterPro" id="IPR036097">
    <property type="entry name" value="HisK_dim/P_sf"/>
</dbReference>
<keyword evidence="6" id="KW-0902">Two-component regulatory system</keyword>
<dbReference type="EC" id="2.7.13.3" evidence="2"/>
<dbReference type="InterPro" id="IPR004358">
    <property type="entry name" value="Sig_transdc_His_kin-like_C"/>
</dbReference>
<evidence type="ECO:0000256" key="6">
    <source>
        <dbReference type="ARBA" id="ARBA00023012"/>
    </source>
</evidence>
<dbReference type="AlphaFoldDB" id="A0A1B1AG12"/>
<accession>A0A1B1AG12</accession>
<keyword evidence="4" id="KW-0808">Transferase</keyword>
<dbReference type="KEGG" id="cbot:ATE48_05865"/>
<protein>
    <recommendedName>
        <fullName evidence="2">histidine kinase</fullName>
        <ecNumber evidence="2">2.7.13.3</ecNumber>
    </recommendedName>
</protein>
<feature type="domain" description="Histidine kinase" evidence="7">
    <location>
        <begin position="23"/>
        <end position="223"/>
    </location>
</feature>
<dbReference type="InterPro" id="IPR003661">
    <property type="entry name" value="HisK_dim/P_dom"/>
</dbReference>
<reference evidence="8 9" key="1">
    <citation type="submission" date="2015-11" db="EMBL/GenBank/DDBJ databases">
        <title>Whole-Genome Sequence of Candidatus Oderbacter manganicum from the National Park Lower Oder Valley, Germany.</title>
        <authorList>
            <person name="Braun B."/>
            <person name="Liere K."/>
            <person name="Szewzyk U."/>
        </authorList>
    </citation>
    <scope>NUCLEOTIDE SEQUENCE [LARGE SCALE GENOMIC DNA]</scope>
    <source>
        <strain evidence="8 9">OTSz_A_272</strain>
    </source>
</reference>
<organism evidence="8 9">
    <name type="scientific">Candidatus Viadribacter manganicus</name>
    <dbReference type="NCBI Taxonomy" id="1759059"/>
    <lineage>
        <taxon>Bacteria</taxon>
        <taxon>Pseudomonadati</taxon>
        <taxon>Pseudomonadota</taxon>
        <taxon>Alphaproteobacteria</taxon>
        <taxon>Hyphomonadales</taxon>
        <taxon>Hyphomonadaceae</taxon>
        <taxon>Candidatus Viadribacter</taxon>
    </lineage>
</organism>
<dbReference type="EMBL" id="CP013244">
    <property type="protein sequence ID" value="ANP45475.1"/>
    <property type="molecule type" value="Genomic_DNA"/>
</dbReference>
<dbReference type="SUPFAM" id="SSF47384">
    <property type="entry name" value="Homodimeric domain of signal transducing histidine kinase"/>
    <property type="match status" value="1"/>
</dbReference>
<dbReference type="InterPro" id="IPR003594">
    <property type="entry name" value="HATPase_dom"/>
</dbReference>
<dbReference type="PRINTS" id="PR00344">
    <property type="entry name" value="BCTRLSENSOR"/>
</dbReference>
<dbReference type="RefSeq" id="WP_066768850.1">
    <property type="nucleotide sequence ID" value="NZ_CP013244.1"/>
</dbReference>
<dbReference type="PANTHER" id="PTHR43711:SF32">
    <property type="entry name" value="SENSOR-TYPE HISTIDINE KINASE PRRB"/>
    <property type="match status" value="1"/>
</dbReference>
<keyword evidence="3" id="KW-0597">Phosphoprotein</keyword>
<dbReference type="Proteomes" id="UP000092498">
    <property type="component" value="Chromosome"/>
</dbReference>
<dbReference type="SMART" id="SM00388">
    <property type="entry name" value="HisKA"/>
    <property type="match status" value="1"/>
</dbReference>